<comment type="caution">
    <text evidence="6">The sequence shown here is derived from an EMBL/GenBank/DDBJ whole genome shotgun (WGS) entry which is preliminary data.</text>
</comment>
<dbReference type="PANTHER" id="PTHR23355:SF9">
    <property type="entry name" value="DIS3-LIKE EXONUCLEASE 2"/>
    <property type="match status" value="1"/>
</dbReference>
<dbReference type="SMART" id="SM00955">
    <property type="entry name" value="RNB"/>
    <property type="match status" value="1"/>
</dbReference>
<accession>A0A8J7DZQ4</accession>
<dbReference type="PANTHER" id="PTHR23355">
    <property type="entry name" value="RIBONUCLEASE"/>
    <property type="match status" value="1"/>
</dbReference>
<dbReference type="InterPro" id="IPR012340">
    <property type="entry name" value="NA-bd_OB-fold"/>
</dbReference>
<dbReference type="GO" id="GO:0004540">
    <property type="term" value="F:RNA nuclease activity"/>
    <property type="evidence" value="ECO:0007669"/>
    <property type="project" value="InterPro"/>
</dbReference>
<dbReference type="FunFam" id="2.40.50.140:FF:000408">
    <property type="entry name" value="Ribonuclease R"/>
    <property type="match status" value="1"/>
</dbReference>
<dbReference type="InterPro" id="IPR011129">
    <property type="entry name" value="CSD"/>
</dbReference>
<dbReference type="Pfam" id="PF17876">
    <property type="entry name" value="CSD2"/>
    <property type="match status" value="1"/>
</dbReference>
<dbReference type="InterPro" id="IPR040476">
    <property type="entry name" value="CSD2"/>
</dbReference>
<gene>
    <name evidence="6" type="ORF">IQ249_20920</name>
</gene>
<dbReference type="InterPro" id="IPR013223">
    <property type="entry name" value="RNase_B_OB_dom"/>
</dbReference>
<feature type="domain" description="S1 motif" evidence="5">
    <location>
        <begin position="664"/>
        <end position="745"/>
    </location>
</feature>
<keyword evidence="4" id="KW-0175">Coiled coil</keyword>
<dbReference type="GO" id="GO:0004527">
    <property type="term" value="F:exonuclease activity"/>
    <property type="evidence" value="ECO:0007669"/>
    <property type="project" value="UniProtKB-KW"/>
</dbReference>
<evidence type="ECO:0000256" key="3">
    <source>
        <dbReference type="ARBA" id="ARBA00022839"/>
    </source>
</evidence>
<evidence type="ECO:0000256" key="1">
    <source>
        <dbReference type="ARBA" id="ARBA00022722"/>
    </source>
</evidence>
<dbReference type="GO" id="GO:0006402">
    <property type="term" value="P:mRNA catabolic process"/>
    <property type="evidence" value="ECO:0007669"/>
    <property type="project" value="TreeGrafter"/>
</dbReference>
<dbReference type="InterPro" id="IPR003029">
    <property type="entry name" value="S1_domain"/>
</dbReference>
<dbReference type="Pfam" id="PF00773">
    <property type="entry name" value="RNB"/>
    <property type="match status" value="1"/>
</dbReference>
<dbReference type="RefSeq" id="WP_194031443.1">
    <property type="nucleotide sequence ID" value="NZ_JADEWZ010000044.1"/>
</dbReference>
<dbReference type="SMART" id="SM00316">
    <property type="entry name" value="S1"/>
    <property type="match status" value="1"/>
</dbReference>
<evidence type="ECO:0000313" key="6">
    <source>
        <dbReference type="EMBL" id="MBE9118358.1"/>
    </source>
</evidence>
<evidence type="ECO:0000259" key="5">
    <source>
        <dbReference type="PROSITE" id="PS50126"/>
    </source>
</evidence>
<dbReference type="GO" id="GO:0005829">
    <property type="term" value="C:cytosol"/>
    <property type="evidence" value="ECO:0007669"/>
    <property type="project" value="TreeGrafter"/>
</dbReference>
<feature type="coiled-coil region" evidence="4">
    <location>
        <begin position="636"/>
        <end position="663"/>
    </location>
</feature>
<reference evidence="6" key="1">
    <citation type="submission" date="2020-10" db="EMBL/GenBank/DDBJ databases">
        <authorList>
            <person name="Castelo-Branco R."/>
            <person name="Eusebio N."/>
            <person name="Adriana R."/>
            <person name="Vieira A."/>
            <person name="Brugerolle De Fraissinette N."/>
            <person name="Rezende De Castro R."/>
            <person name="Schneider M.P."/>
            <person name="Vasconcelos V."/>
            <person name="Leao P.N."/>
        </authorList>
    </citation>
    <scope>NUCLEOTIDE SEQUENCE</scope>
    <source>
        <strain evidence="6">LEGE 07157</strain>
    </source>
</reference>
<dbReference type="Pfam" id="PF00575">
    <property type="entry name" value="S1"/>
    <property type="match status" value="1"/>
</dbReference>
<dbReference type="GO" id="GO:0003723">
    <property type="term" value="F:RNA binding"/>
    <property type="evidence" value="ECO:0007669"/>
    <property type="project" value="InterPro"/>
</dbReference>
<sequence length="759" mass="84573">MKFSIATLLSQFSHDKLVAGKVLEKKLNCQETESTEKLQIALDVLEKIGILSKEMGKYRRSPDDGLVEAKLRCSSKGFCFAIQDEEEADDIYVKESHLSTAWNGDRVLVKVIKEGSRRRSPEGEVSLILERANPSLLARVKQASEEYRAVPLDDRLLFEVNLKTEEEELAEAIDHLVHVEILRYPLGGNPPLGHVTKVLGSDAEAAADTDIVCCKHDLPQKFSPEAQEAAKSFPRPASSGKIAKAELKNRLDLRKLLTLAIDNESVLKTDRGTPLVENAVTLQKLKGGQWQLGIHVADFARYVTPDSPLDLEAKHRGTAIYLGEIILPLFPDEVVRRCALAPGQERLTLSVLLTLDKTGQVVEYEIQPSAIAIDHQLTYQEAQSLLSNPEGLDKEMSAVAKMLDDLFFNLSPSVKAQRLQRGGFDLALESVESPYKDDGRLGAIATSSTLPISAMLAELMVLAGKAISEHLHALSLPGIYCVQGDPDMMELEDLIKLGNNLKLNIELGLEEEVRPQDYQHFTQEIANSPAPKVLNHFLKYTLKSRHYSTHPGTYFGLAYTDGYCQCVSPGQRYADLLLQRLLHVLFEEGRDRRSSRSKKGVNLGSSTSHGEVKWTVLPAAIQTAWEEELATAIPYLNDREKLAQDAETDLEGLKKAEQMKERTGEVFQGLITGVQSYGFFVEIEELLVEGLVHVSSLKDDWYEYRSRHSCLVGRKYRQAYRLGDQVEVQVKSVDYYRQQIDLVTVGGGSEASSEDLEDD</sequence>
<dbReference type="Pfam" id="PF08206">
    <property type="entry name" value="OB_RNB"/>
    <property type="match status" value="1"/>
</dbReference>
<dbReference type="InterPro" id="IPR001900">
    <property type="entry name" value="RNase_II/R"/>
</dbReference>
<proteinExistence type="predicted"/>
<dbReference type="CDD" id="cd04471">
    <property type="entry name" value="S1_RNase_R"/>
    <property type="match status" value="1"/>
</dbReference>
<protein>
    <submittedName>
        <fullName evidence="6">VacB/RNase II family 3'-5' exoribonuclease</fullName>
    </submittedName>
</protein>
<keyword evidence="1" id="KW-0540">Nuclease</keyword>
<dbReference type="SUPFAM" id="SSF50249">
    <property type="entry name" value="Nucleic acid-binding proteins"/>
    <property type="match status" value="3"/>
</dbReference>
<dbReference type="PROSITE" id="PS50126">
    <property type="entry name" value="S1"/>
    <property type="match status" value="1"/>
</dbReference>
<keyword evidence="7" id="KW-1185">Reference proteome</keyword>
<dbReference type="InterPro" id="IPR050180">
    <property type="entry name" value="RNR_Ribonuclease"/>
</dbReference>
<evidence type="ECO:0000256" key="2">
    <source>
        <dbReference type="ARBA" id="ARBA00022801"/>
    </source>
</evidence>
<dbReference type="SMART" id="SM00357">
    <property type="entry name" value="CSP"/>
    <property type="match status" value="1"/>
</dbReference>
<organism evidence="6 7">
    <name type="scientific">Lusitaniella coriacea LEGE 07157</name>
    <dbReference type="NCBI Taxonomy" id="945747"/>
    <lineage>
        <taxon>Bacteria</taxon>
        <taxon>Bacillati</taxon>
        <taxon>Cyanobacteriota</taxon>
        <taxon>Cyanophyceae</taxon>
        <taxon>Spirulinales</taxon>
        <taxon>Lusitaniellaceae</taxon>
        <taxon>Lusitaniella</taxon>
    </lineage>
</organism>
<dbReference type="Proteomes" id="UP000654482">
    <property type="component" value="Unassembled WGS sequence"/>
</dbReference>
<evidence type="ECO:0000256" key="4">
    <source>
        <dbReference type="SAM" id="Coils"/>
    </source>
</evidence>
<name>A0A8J7DZQ4_9CYAN</name>
<evidence type="ECO:0000313" key="7">
    <source>
        <dbReference type="Proteomes" id="UP000654482"/>
    </source>
</evidence>
<dbReference type="Gene3D" id="2.40.50.140">
    <property type="entry name" value="Nucleic acid-binding proteins"/>
    <property type="match status" value="2"/>
</dbReference>
<dbReference type="AlphaFoldDB" id="A0A8J7DZQ4"/>
<dbReference type="EMBL" id="JADEWZ010000044">
    <property type="protein sequence ID" value="MBE9118358.1"/>
    <property type="molecule type" value="Genomic_DNA"/>
</dbReference>
<keyword evidence="3" id="KW-0269">Exonuclease</keyword>
<keyword evidence="2" id="KW-0378">Hydrolase</keyword>